<dbReference type="Pfam" id="PF04389">
    <property type="entry name" value="Peptidase_M28"/>
    <property type="match status" value="1"/>
</dbReference>
<dbReference type="Proteomes" id="UP000277766">
    <property type="component" value="Unassembled WGS sequence"/>
</dbReference>
<proteinExistence type="predicted"/>
<dbReference type="SUPFAM" id="SSF53187">
    <property type="entry name" value="Zn-dependent exopeptidases"/>
    <property type="match status" value="1"/>
</dbReference>
<dbReference type="EMBL" id="RXPE01000003">
    <property type="protein sequence ID" value="RTR29802.1"/>
    <property type="molecule type" value="Genomic_DNA"/>
</dbReference>
<sequence>MSEADIAKTQFVINLDSLLAGDDMNVYGSAGEAGYVREAALALAKKLGHTLGTNPGLNPDYPAGTTGDWSDHAPFERLGLPYAYLEATNWALGDKDGYTQTEKHGSIWHTENDTLSFLQREFPGRAEEHLRVFSDVLIGLLQDPPLRPEGLK</sequence>
<dbReference type="Gene3D" id="3.40.630.10">
    <property type="entry name" value="Zn peptidases"/>
    <property type="match status" value="1"/>
</dbReference>
<dbReference type="AlphaFoldDB" id="A0A431W325"/>
<feature type="domain" description="Peptidase M28" evidence="1">
    <location>
        <begin position="5"/>
        <end position="129"/>
    </location>
</feature>
<reference evidence="2 3" key="1">
    <citation type="submission" date="2018-12" db="EMBL/GenBank/DDBJ databases">
        <title>Deinococcus radiophilus ATCC 27603 genome sequencing and assembly.</title>
        <authorList>
            <person name="Maclea K.S."/>
            <person name="Maynard C.R."/>
        </authorList>
    </citation>
    <scope>NUCLEOTIDE SEQUENCE [LARGE SCALE GENOMIC DNA]</scope>
    <source>
        <strain evidence="2 3">ATCC 27603</strain>
    </source>
</reference>
<name>A0A431W325_9DEIO</name>
<evidence type="ECO:0000313" key="2">
    <source>
        <dbReference type="EMBL" id="RTR29802.1"/>
    </source>
</evidence>
<organism evidence="2 3">
    <name type="scientific">Deinococcus radiophilus</name>
    <dbReference type="NCBI Taxonomy" id="32062"/>
    <lineage>
        <taxon>Bacteria</taxon>
        <taxon>Thermotogati</taxon>
        <taxon>Deinococcota</taxon>
        <taxon>Deinococci</taxon>
        <taxon>Deinococcales</taxon>
        <taxon>Deinococcaceae</taxon>
        <taxon>Deinococcus</taxon>
    </lineage>
</organism>
<protein>
    <submittedName>
        <fullName evidence="2">M28 family peptidase</fullName>
    </submittedName>
</protein>
<comment type="caution">
    <text evidence="2">The sequence shown here is derived from an EMBL/GenBank/DDBJ whole genome shotgun (WGS) entry which is preliminary data.</text>
</comment>
<dbReference type="OrthoDB" id="9762302at2"/>
<keyword evidence="3" id="KW-1185">Reference proteome</keyword>
<dbReference type="InterPro" id="IPR007484">
    <property type="entry name" value="Peptidase_M28"/>
</dbReference>
<evidence type="ECO:0000259" key="1">
    <source>
        <dbReference type="Pfam" id="PF04389"/>
    </source>
</evidence>
<gene>
    <name evidence="2" type="ORF">EJ104_02315</name>
</gene>
<accession>A0A431W325</accession>
<evidence type="ECO:0000313" key="3">
    <source>
        <dbReference type="Proteomes" id="UP000277766"/>
    </source>
</evidence>